<comment type="catalytic activity">
    <reaction evidence="1 8">
        <text>Hydrolysis of terminal non-reducing beta-D-galactose residues in beta-D-galactosides.</text>
        <dbReference type="EC" id="3.2.1.23"/>
    </reaction>
</comment>
<dbReference type="InterPro" id="IPR018954">
    <property type="entry name" value="Betagal_dom2"/>
</dbReference>
<gene>
    <name evidence="11" type="ORF">ENV14_06900</name>
</gene>
<keyword evidence="6" id="KW-0325">Glycoprotein</keyword>
<organism evidence="11">
    <name type="scientific">Ignisphaera aggregans</name>
    <dbReference type="NCBI Taxonomy" id="334771"/>
    <lineage>
        <taxon>Archaea</taxon>
        <taxon>Thermoproteota</taxon>
        <taxon>Thermoprotei</taxon>
        <taxon>Desulfurococcales</taxon>
        <taxon>Desulfurococcaceae</taxon>
        <taxon>Ignisphaera</taxon>
    </lineage>
</organism>
<comment type="similarity">
    <text evidence="2 9">Belongs to the glycosyl hydrolase 35 family.</text>
</comment>
<dbReference type="AlphaFoldDB" id="A0A7C4BD44"/>
<dbReference type="InterPro" id="IPR001944">
    <property type="entry name" value="Glycoside_Hdrlase_35"/>
</dbReference>
<dbReference type="SUPFAM" id="SSF51445">
    <property type="entry name" value="(Trans)glycosidases"/>
    <property type="match status" value="1"/>
</dbReference>
<proteinExistence type="inferred from homology"/>
<evidence type="ECO:0000256" key="6">
    <source>
        <dbReference type="ARBA" id="ARBA00023180"/>
    </source>
</evidence>
<comment type="caution">
    <text evidence="11">The sequence shown here is derived from an EMBL/GenBank/DDBJ whole genome shotgun (WGS) entry which is preliminary data.</text>
</comment>
<dbReference type="Pfam" id="PF13364">
    <property type="entry name" value="BetaGal_ABD2"/>
    <property type="match status" value="1"/>
</dbReference>
<evidence type="ECO:0000256" key="3">
    <source>
        <dbReference type="ARBA" id="ARBA00012756"/>
    </source>
</evidence>
<evidence type="ECO:0000256" key="1">
    <source>
        <dbReference type="ARBA" id="ARBA00001412"/>
    </source>
</evidence>
<dbReference type="GO" id="GO:0004565">
    <property type="term" value="F:beta-galactosidase activity"/>
    <property type="evidence" value="ECO:0007669"/>
    <property type="project" value="UniProtKB-EC"/>
</dbReference>
<dbReference type="PRINTS" id="PR00742">
    <property type="entry name" value="GLHYDRLASE35"/>
</dbReference>
<dbReference type="InterPro" id="IPR019801">
    <property type="entry name" value="Glyco_hydro_35_CS"/>
</dbReference>
<evidence type="ECO:0000256" key="9">
    <source>
        <dbReference type="RuleBase" id="RU003679"/>
    </source>
</evidence>
<evidence type="ECO:0000256" key="7">
    <source>
        <dbReference type="ARBA" id="ARBA00023295"/>
    </source>
</evidence>
<dbReference type="Gene3D" id="2.102.20.10">
    <property type="entry name" value="Beta-galactosidase, domain 2"/>
    <property type="match status" value="1"/>
</dbReference>
<keyword evidence="4" id="KW-0732">Signal</keyword>
<dbReference type="InterPro" id="IPR037110">
    <property type="entry name" value="Betagal_dom2_sf"/>
</dbReference>
<sequence>MVMVLSNVCVEDNFLCIDGKKVFLFCGEVHYFRVPKGLWLDRLLKAKRAGLNCIASYIAWNWHEPVENALLFGDSSLNSPYESSAFSRDLESYIKLVKQLGMYFIARPGPYICSEWDSGGHPNWLYQKVSALRSLDEGYTRYVEKWYSTVLPVIERYSLPSGGPIVLLQIENEYFWGDVPYLLKLYETARRYVRSLPIVTNEDWHVEGTPIINTIDDYPIPWSTQGFDNKVRSYVKTQPGMLKMFMELEGGWFTSFGGPMPTNRGSFPAEWTEILIKSAIGMGVNGVSIYMFHGGTNPGYYTGKYITTSYDYEAPIREWGELSKRYYTIKRIALLVKTLNDFIARTRPVEGAVRATTRGVDVFTRIADDGAALVVLRNLGETPRFTRLVYSGDVYPLYTSVRVAERNAKIVLLNYRIADTPFKVVYTSSEPLMLLRNGGDNVLIVYGDVLEVGEMAIEAPSIAIEHLLGVELLGVENSRAVLRYAHGGEDRVAVLRSGESRLHVVIISRERADRTWYIDEVEKPFALVSNVYFIGKASGSSNATSLQLELDEKSCGTITIVSFNPIASADVGGKPARVERVIGPMYRLYLGECYRGEEAAKVSVDAVWRVSEEPLPQEALVIEPKAPLETVGMLFNGYATYRIEFELPDEVYRGLSNRVLYVSYFNDYATVLLNGVPLGAGYHSLEVDASRALRPGRNTLDVVLESTGHTNDGIVYIPSGIAGDIYLEKVDEVALIGWRYTRVEIPYGRGFSLSMFLQNPKELLNALSDPRTVERAADTTSIDMGAGLYVKTITVRKDGNRFILDLGKVMYGNYYPYPRALVFINKRFVGVYRGPMDVTEHLNDGENELAIAVEWTPLQHCPTLKIYKRIVSGVWKVKLYTRGLEEGWYREAFDDSKWISTPLPIAFENSMGRVVWIRGSFVLEPGRGDVMAPLKLVFNASGVRALLYINGQFLGRYVDEGPQREFYIPETIVKSGVNSIAVMLHVTSYRAYLHSISVEPYSQSLLLSLTISY</sequence>
<evidence type="ECO:0000313" key="11">
    <source>
        <dbReference type="EMBL" id="HGI88095.1"/>
    </source>
</evidence>
<dbReference type="SMART" id="SM01029">
    <property type="entry name" value="BetaGal_dom2"/>
    <property type="match status" value="1"/>
</dbReference>
<dbReference type="Pfam" id="PF01301">
    <property type="entry name" value="Glyco_hydro_35"/>
    <property type="match status" value="1"/>
</dbReference>
<dbReference type="InterPro" id="IPR031330">
    <property type="entry name" value="Gly_Hdrlase_35_cat"/>
</dbReference>
<dbReference type="PROSITE" id="PS01182">
    <property type="entry name" value="GLYCOSYL_HYDROL_F35"/>
    <property type="match status" value="1"/>
</dbReference>
<dbReference type="SUPFAM" id="SSF49785">
    <property type="entry name" value="Galactose-binding domain-like"/>
    <property type="match status" value="3"/>
</dbReference>
<keyword evidence="7 8" id="KW-0326">Glycosidase</keyword>
<dbReference type="EMBL" id="DTFF01000060">
    <property type="protein sequence ID" value="HGI88095.1"/>
    <property type="molecule type" value="Genomic_DNA"/>
</dbReference>
<reference evidence="11" key="1">
    <citation type="journal article" date="2020" name="mSystems">
        <title>Genome- and Community-Level Interaction Insights into Carbon Utilization and Element Cycling Functions of Hydrothermarchaeota in Hydrothermal Sediment.</title>
        <authorList>
            <person name="Zhou Z."/>
            <person name="Liu Y."/>
            <person name="Xu W."/>
            <person name="Pan J."/>
            <person name="Luo Z.H."/>
            <person name="Li M."/>
        </authorList>
    </citation>
    <scope>NUCLEOTIDE SEQUENCE [LARGE SCALE GENOMIC DNA]</scope>
    <source>
        <strain evidence="11">SpSt-732</strain>
    </source>
</reference>
<feature type="domain" description="Beta-galactosidase" evidence="10">
    <location>
        <begin position="342"/>
        <end position="515"/>
    </location>
</feature>
<dbReference type="InterPro" id="IPR017853">
    <property type="entry name" value="GH"/>
</dbReference>
<dbReference type="EC" id="3.2.1.23" evidence="3 8"/>
<dbReference type="Gene3D" id="2.60.120.260">
    <property type="entry name" value="Galactose-binding domain-like"/>
    <property type="match status" value="3"/>
</dbReference>
<evidence type="ECO:0000256" key="2">
    <source>
        <dbReference type="ARBA" id="ARBA00009809"/>
    </source>
</evidence>
<evidence type="ECO:0000256" key="8">
    <source>
        <dbReference type="RuleBase" id="RU000675"/>
    </source>
</evidence>
<evidence type="ECO:0000259" key="10">
    <source>
        <dbReference type="SMART" id="SM01029"/>
    </source>
</evidence>
<evidence type="ECO:0000256" key="4">
    <source>
        <dbReference type="ARBA" id="ARBA00022729"/>
    </source>
</evidence>
<dbReference type="InterPro" id="IPR025300">
    <property type="entry name" value="BetaGal_jelly_roll_dom"/>
</dbReference>
<protein>
    <recommendedName>
        <fullName evidence="3 8">Beta-galactosidase</fullName>
        <ecNumber evidence="3 8">3.2.1.23</ecNumber>
    </recommendedName>
</protein>
<keyword evidence="5 8" id="KW-0378">Hydrolase</keyword>
<accession>A0A7C4BD44</accession>
<evidence type="ECO:0000256" key="5">
    <source>
        <dbReference type="ARBA" id="ARBA00022801"/>
    </source>
</evidence>
<dbReference type="GO" id="GO:0005975">
    <property type="term" value="P:carbohydrate metabolic process"/>
    <property type="evidence" value="ECO:0007669"/>
    <property type="project" value="InterPro"/>
</dbReference>
<dbReference type="PANTHER" id="PTHR23421">
    <property type="entry name" value="BETA-GALACTOSIDASE RELATED"/>
    <property type="match status" value="1"/>
</dbReference>
<name>A0A7C4BD44_9CREN</name>
<dbReference type="InterPro" id="IPR008979">
    <property type="entry name" value="Galactose-bd-like_sf"/>
</dbReference>
<dbReference type="Gene3D" id="3.20.20.80">
    <property type="entry name" value="Glycosidases"/>
    <property type="match status" value="1"/>
</dbReference>